<proteinExistence type="predicted"/>
<evidence type="ECO:0000313" key="1">
    <source>
        <dbReference type="EMBL" id="KAI8430737.1"/>
    </source>
</evidence>
<comment type="caution">
    <text evidence="1">The sequence shown here is derived from an EMBL/GenBank/DDBJ whole genome shotgun (WGS) entry which is preliminary data.</text>
</comment>
<protein>
    <submittedName>
        <fullName evidence="1">Uncharacterized protein</fullName>
    </submittedName>
</protein>
<evidence type="ECO:0000313" key="2">
    <source>
        <dbReference type="Proteomes" id="UP001064048"/>
    </source>
</evidence>
<gene>
    <name evidence="1" type="ORF">MSG28_000918</name>
</gene>
<sequence length="166" mass="19024">MVTHPPPFTMWDDADVEEETPAPEPVVEEAPAPEPEPAPEAEPEPPQAVVKGTEPKKLIFKHWVRPKFLQYNYLYDYRRNYYDDVINYLDRRNKGIATETPRAQTWGERALRTYLERSGSASSARAARSDKALLRAVSTGARFHRYHSKSLISRKYSTLGFNTVSI</sequence>
<reference evidence="1 2" key="1">
    <citation type="journal article" date="2022" name="Genome Biol. Evol.">
        <title>The Spruce Budworm Genome: Reconstructing the Evolutionary History of Antifreeze Proteins.</title>
        <authorList>
            <person name="Beliveau C."/>
            <person name="Gagne P."/>
            <person name="Picq S."/>
            <person name="Vernygora O."/>
            <person name="Keeling C.I."/>
            <person name="Pinkney K."/>
            <person name="Doucet D."/>
            <person name="Wen F."/>
            <person name="Johnston J.S."/>
            <person name="Maaroufi H."/>
            <person name="Boyle B."/>
            <person name="Laroche J."/>
            <person name="Dewar K."/>
            <person name="Juretic N."/>
            <person name="Blackburn G."/>
            <person name="Nisole A."/>
            <person name="Brunet B."/>
            <person name="Brandao M."/>
            <person name="Lumley L."/>
            <person name="Duan J."/>
            <person name="Quan G."/>
            <person name="Lucarotti C.J."/>
            <person name="Roe A.D."/>
            <person name="Sperling F.A.H."/>
            <person name="Levesque R.C."/>
            <person name="Cusson M."/>
        </authorList>
    </citation>
    <scope>NUCLEOTIDE SEQUENCE [LARGE SCALE GENOMIC DNA]</scope>
    <source>
        <strain evidence="1">Glfc:IPQL:Cfum</strain>
    </source>
</reference>
<name>A0ACC0K2T2_CHOFU</name>
<organism evidence="1 2">
    <name type="scientific">Choristoneura fumiferana</name>
    <name type="common">Spruce budworm moth</name>
    <name type="synonym">Archips fumiferana</name>
    <dbReference type="NCBI Taxonomy" id="7141"/>
    <lineage>
        <taxon>Eukaryota</taxon>
        <taxon>Metazoa</taxon>
        <taxon>Ecdysozoa</taxon>
        <taxon>Arthropoda</taxon>
        <taxon>Hexapoda</taxon>
        <taxon>Insecta</taxon>
        <taxon>Pterygota</taxon>
        <taxon>Neoptera</taxon>
        <taxon>Endopterygota</taxon>
        <taxon>Lepidoptera</taxon>
        <taxon>Glossata</taxon>
        <taxon>Ditrysia</taxon>
        <taxon>Tortricoidea</taxon>
        <taxon>Tortricidae</taxon>
        <taxon>Tortricinae</taxon>
        <taxon>Choristoneura</taxon>
    </lineage>
</organism>
<dbReference type="Proteomes" id="UP001064048">
    <property type="component" value="Chromosome Z"/>
</dbReference>
<keyword evidence="2" id="KW-1185">Reference proteome</keyword>
<dbReference type="EMBL" id="CM046131">
    <property type="protein sequence ID" value="KAI8430737.1"/>
    <property type="molecule type" value="Genomic_DNA"/>
</dbReference>
<accession>A0ACC0K2T2</accession>